<sequence length="206" mass="23486">MKQQIFGTLAFFYISAASAMPFLAARQDNSHHDDVSALCGTWYAGGITENVKKTFDDMTATYGFTCDCWHFEFTHDGGSSLKQKASCTVHQDGKTLGHAEVVGSLEYDSHSDDEYTFDYTLDEASFYPEDKSEKQQGLEGMNHSEYKVHYKLLENNQGLYEWAEYDNQIYSAVYGKDHVPDDNTYDKLVDDLDHDDVDLIRLEDKC</sequence>
<feature type="chain" id="PRO_5001725975" description="Lipocalin/cytosolic fatty-acid binding domain-containing protein" evidence="1">
    <location>
        <begin position="20"/>
        <end position="206"/>
    </location>
</feature>
<evidence type="ECO:0008006" key="3">
    <source>
        <dbReference type="Google" id="ProtNLM"/>
    </source>
</evidence>
<name>A0A077W7Z8_9FUNG</name>
<protein>
    <recommendedName>
        <fullName evidence="3">Lipocalin/cytosolic fatty-acid binding domain-containing protein</fullName>
    </recommendedName>
</protein>
<evidence type="ECO:0000256" key="1">
    <source>
        <dbReference type="SAM" id="SignalP"/>
    </source>
</evidence>
<proteinExistence type="predicted"/>
<accession>A0A077W7Z8</accession>
<dbReference type="AlphaFoldDB" id="A0A077W7Z8"/>
<dbReference type="EMBL" id="LK023313">
    <property type="protein sequence ID" value="CDS02920.1"/>
    <property type="molecule type" value="Genomic_DNA"/>
</dbReference>
<reference evidence="2" key="1">
    <citation type="journal article" date="2014" name="Genome Announc.">
        <title>De novo whole-genome sequence and genome annotation of Lichtheimia ramosa.</title>
        <authorList>
            <person name="Linde J."/>
            <person name="Schwartze V."/>
            <person name="Binder U."/>
            <person name="Lass-Florl C."/>
            <person name="Voigt K."/>
            <person name="Horn F."/>
        </authorList>
    </citation>
    <scope>NUCLEOTIDE SEQUENCE</scope>
    <source>
        <strain evidence="2">JMRC FSU:6197</strain>
    </source>
</reference>
<dbReference type="OrthoDB" id="2278190at2759"/>
<gene>
    <name evidence="2" type="ORF">LRAMOSA00322</name>
</gene>
<evidence type="ECO:0000313" key="2">
    <source>
        <dbReference type="EMBL" id="CDS02920.1"/>
    </source>
</evidence>
<organism evidence="2">
    <name type="scientific">Lichtheimia ramosa</name>
    <dbReference type="NCBI Taxonomy" id="688394"/>
    <lineage>
        <taxon>Eukaryota</taxon>
        <taxon>Fungi</taxon>
        <taxon>Fungi incertae sedis</taxon>
        <taxon>Mucoromycota</taxon>
        <taxon>Mucoromycotina</taxon>
        <taxon>Mucoromycetes</taxon>
        <taxon>Mucorales</taxon>
        <taxon>Lichtheimiaceae</taxon>
        <taxon>Lichtheimia</taxon>
    </lineage>
</organism>
<keyword evidence="1" id="KW-0732">Signal</keyword>
<feature type="signal peptide" evidence="1">
    <location>
        <begin position="1"/>
        <end position="19"/>
    </location>
</feature>